<evidence type="ECO:0000256" key="7">
    <source>
        <dbReference type="ARBA" id="ARBA00047473"/>
    </source>
</evidence>
<dbReference type="SMART" id="SM00984">
    <property type="entry name" value="UDPG_MGDP_dh_C"/>
    <property type="match status" value="1"/>
</dbReference>
<feature type="active site" description="Nucleophile" evidence="9">
    <location>
        <position position="283"/>
    </location>
</feature>
<comment type="caution">
    <text evidence="13">The sequence shown here is derived from an EMBL/GenBank/DDBJ whole genome shotgun (WGS) entry which is preliminary data.</text>
</comment>
<accession>A0A7Y9T3A0</accession>
<feature type="binding site" evidence="10">
    <location>
        <position position="280"/>
    </location>
    <ligand>
        <name>substrate</name>
    </ligand>
</feature>
<reference evidence="13 14" key="1">
    <citation type="submission" date="2020-07" db="EMBL/GenBank/DDBJ databases">
        <title>Genomic Encyclopedia of Type Strains, Phase IV (KMG-V): Genome sequencing to study the core and pangenomes of soil and plant-associated prokaryotes.</title>
        <authorList>
            <person name="Whitman W."/>
        </authorList>
    </citation>
    <scope>NUCLEOTIDE SEQUENCE [LARGE SCALE GENOMIC DNA]</scope>
    <source>
        <strain evidence="13 14">M8UP30</strain>
    </source>
</reference>
<organism evidence="13 14">
    <name type="scientific">Tunturiibacter lichenicola</name>
    <dbReference type="NCBI Taxonomy" id="2051959"/>
    <lineage>
        <taxon>Bacteria</taxon>
        <taxon>Pseudomonadati</taxon>
        <taxon>Acidobacteriota</taxon>
        <taxon>Terriglobia</taxon>
        <taxon>Terriglobales</taxon>
        <taxon>Acidobacteriaceae</taxon>
        <taxon>Tunturiibacter</taxon>
    </lineage>
</organism>
<evidence type="ECO:0000256" key="6">
    <source>
        <dbReference type="ARBA" id="ARBA00023027"/>
    </source>
</evidence>
<dbReference type="PANTHER" id="PTHR43750:SF3">
    <property type="entry name" value="UDP-GLUCOSE 6-DEHYDROGENASE TUAD"/>
    <property type="match status" value="1"/>
</dbReference>
<feature type="binding site" evidence="10">
    <location>
        <position position="343"/>
    </location>
    <ligand>
        <name>substrate</name>
    </ligand>
</feature>
<dbReference type="Pfam" id="PF03721">
    <property type="entry name" value="UDPG_MGDP_dh_N"/>
    <property type="match status" value="1"/>
</dbReference>
<feature type="binding site" evidence="11">
    <location>
        <position position="286"/>
    </location>
    <ligand>
        <name>NAD(+)</name>
        <dbReference type="ChEBI" id="CHEBI:57540"/>
    </ligand>
</feature>
<dbReference type="SUPFAM" id="SSF52413">
    <property type="entry name" value="UDP-glucose/GDP-mannose dehydrogenase C-terminal domain"/>
    <property type="match status" value="1"/>
</dbReference>
<proteinExistence type="inferred from homology"/>
<evidence type="ECO:0000256" key="2">
    <source>
        <dbReference type="ARBA" id="ARBA00006601"/>
    </source>
</evidence>
<feature type="binding site" evidence="11">
    <location>
        <position position="158"/>
    </location>
    <ligand>
        <name>NAD(+)</name>
        <dbReference type="ChEBI" id="CHEBI:57540"/>
    </ligand>
</feature>
<dbReference type="InterPro" id="IPR008927">
    <property type="entry name" value="6-PGluconate_DH-like_C_sf"/>
</dbReference>
<keyword evidence="6 8" id="KW-0520">NAD</keyword>
<dbReference type="InterPro" id="IPR017476">
    <property type="entry name" value="UDP-Glc/GDP-Man"/>
</dbReference>
<evidence type="ECO:0000256" key="4">
    <source>
        <dbReference type="ARBA" id="ARBA00015132"/>
    </source>
</evidence>
<dbReference type="SUPFAM" id="SSF48179">
    <property type="entry name" value="6-phosphogluconate dehydrogenase C-terminal domain-like"/>
    <property type="match status" value="1"/>
</dbReference>
<evidence type="ECO:0000256" key="8">
    <source>
        <dbReference type="PIRNR" id="PIRNR000124"/>
    </source>
</evidence>
<feature type="domain" description="UDP-glucose/GDP-mannose dehydrogenase C-terminal" evidence="12">
    <location>
        <begin position="336"/>
        <end position="440"/>
    </location>
</feature>
<evidence type="ECO:0000313" key="14">
    <source>
        <dbReference type="Proteomes" id="UP000534186"/>
    </source>
</evidence>
<dbReference type="GO" id="GO:0006065">
    <property type="term" value="P:UDP-glucuronate biosynthetic process"/>
    <property type="evidence" value="ECO:0007669"/>
    <property type="project" value="UniProtKB-UniPathway"/>
</dbReference>
<gene>
    <name evidence="13" type="ORF">HDF12_002427</name>
</gene>
<dbReference type="Pfam" id="PF03720">
    <property type="entry name" value="UDPG_MGDP_dh_C"/>
    <property type="match status" value="1"/>
</dbReference>
<dbReference type="PANTHER" id="PTHR43750">
    <property type="entry name" value="UDP-GLUCOSE 6-DEHYDROGENASE TUAD"/>
    <property type="match status" value="1"/>
</dbReference>
<comment type="similarity">
    <text evidence="2 8">Belongs to the UDP-glucose/GDP-mannose dehydrogenase family.</text>
</comment>
<evidence type="ECO:0000256" key="3">
    <source>
        <dbReference type="ARBA" id="ARBA00012954"/>
    </source>
</evidence>
<sequence>MSDSIHIAVVGSGYVGLVAAVCFAEMGHSVVCVDNDQQKVSALQDGESLIHEKHLPELLQRYRNARVRFTTDLSAATREAQAIFIAVGTPQSETGDADLSYVEAVASEIARSITTYKVIAEKSTVPVYTNEWIRRVMERNGVSREMFDVVSNPEFLREGTAVSDFLHPDRIVVGTDSDRAADIMSRIYEPLTTGRYYAKAGAIDGACNHDTPPPLLRTSTKSAEIIKHASNAFLALKISFINAVSNLCEAADADVEQVAQGMGLDSRIGPRFLRPGIGYGGSCFPKDVAAFRSVAEQLGVNFALLTEVENINADQKRRFLNKVRSALWTLRGKKLGVLGLAFKGGTDDIRDSPAIELVRMLIEEGCSIRAFDPAAMPRAEQILPPSPEIQYASDPYDASNDVDALLILTDWAEFARLDLQRLSAAMRFPIILDGRNLYDPELMLENEITYFSVGRPTRHHTQELATVASRSR</sequence>
<dbReference type="Gene3D" id="3.40.50.720">
    <property type="entry name" value="NAD(P)-binding Rossmann-like Domain"/>
    <property type="match status" value="2"/>
</dbReference>
<dbReference type="SUPFAM" id="SSF51735">
    <property type="entry name" value="NAD(P)-binding Rossmann-fold domains"/>
    <property type="match status" value="1"/>
</dbReference>
<dbReference type="AlphaFoldDB" id="A0A7Y9T3A0"/>
<comment type="catalytic activity">
    <reaction evidence="7 8">
        <text>UDP-alpha-D-glucose + 2 NAD(+) + H2O = UDP-alpha-D-glucuronate + 2 NADH + 3 H(+)</text>
        <dbReference type="Rhea" id="RHEA:23596"/>
        <dbReference type="ChEBI" id="CHEBI:15377"/>
        <dbReference type="ChEBI" id="CHEBI:15378"/>
        <dbReference type="ChEBI" id="CHEBI:57540"/>
        <dbReference type="ChEBI" id="CHEBI:57945"/>
        <dbReference type="ChEBI" id="CHEBI:58052"/>
        <dbReference type="ChEBI" id="CHEBI:58885"/>
        <dbReference type="EC" id="1.1.1.22"/>
    </reaction>
</comment>
<evidence type="ECO:0000256" key="5">
    <source>
        <dbReference type="ARBA" id="ARBA00023002"/>
    </source>
</evidence>
<feature type="binding site" evidence="10">
    <location>
        <begin position="272"/>
        <end position="276"/>
    </location>
    <ligand>
        <name>substrate</name>
    </ligand>
</feature>
<dbReference type="InterPro" id="IPR014026">
    <property type="entry name" value="UDP-Glc/GDP-Man_DH_dimer"/>
</dbReference>
<dbReference type="InterPro" id="IPR001732">
    <property type="entry name" value="UDP-Glc/GDP-Man_DH_N"/>
</dbReference>
<dbReference type="InterPro" id="IPR014027">
    <property type="entry name" value="UDP-Glc/GDP-Man_DH_C"/>
</dbReference>
<dbReference type="InterPro" id="IPR028357">
    <property type="entry name" value="UDPglc_DH_bac"/>
</dbReference>
<feature type="binding site" evidence="11">
    <location>
        <position position="39"/>
    </location>
    <ligand>
        <name>NAD(+)</name>
        <dbReference type="ChEBI" id="CHEBI:57540"/>
    </ligand>
</feature>
<dbReference type="InterPro" id="IPR036220">
    <property type="entry name" value="UDP-Glc/GDP-Man_DH_C_sf"/>
</dbReference>
<dbReference type="InterPro" id="IPR036291">
    <property type="entry name" value="NAD(P)-bd_dom_sf"/>
</dbReference>
<dbReference type="Pfam" id="PF00984">
    <property type="entry name" value="UDPG_MGDP_dh"/>
    <property type="match status" value="1"/>
</dbReference>
<feature type="binding site" evidence="11">
    <location>
        <position position="89"/>
    </location>
    <ligand>
        <name>NAD(+)</name>
        <dbReference type="ChEBI" id="CHEBI:57540"/>
    </ligand>
</feature>
<evidence type="ECO:0000256" key="9">
    <source>
        <dbReference type="PIRSR" id="PIRSR500134-1"/>
    </source>
</evidence>
<evidence type="ECO:0000313" key="13">
    <source>
        <dbReference type="EMBL" id="NYF52062.1"/>
    </source>
</evidence>
<dbReference type="Gene3D" id="1.20.5.100">
    <property type="entry name" value="Cytochrome c1, transmembrane anchor, C-terminal"/>
    <property type="match status" value="1"/>
</dbReference>
<evidence type="ECO:0000256" key="10">
    <source>
        <dbReference type="PIRSR" id="PIRSR500134-2"/>
    </source>
</evidence>
<dbReference type="Proteomes" id="UP000534186">
    <property type="component" value="Unassembled WGS sequence"/>
</dbReference>
<dbReference type="GO" id="GO:0051287">
    <property type="term" value="F:NAD binding"/>
    <property type="evidence" value="ECO:0007669"/>
    <property type="project" value="InterPro"/>
</dbReference>
<dbReference type="GO" id="GO:0003979">
    <property type="term" value="F:UDP-glucose 6-dehydrogenase activity"/>
    <property type="evidence" value="ECO:0007669"/>
    <property type="project" value="UniProtKB-EC"/>
</dbReference>
<feature type="binding site" evidence="11">
    <location>
        <position position="34"/>
    </location>
    <ligand>
        <name>NAD(+)</name>
        <dbReference type="ChEBI" id="CHEBI:57540"/>
    </ligand>
</feature>
<dbReference type="EC" id="1.1.1.22" evidence="3 8"/>
<dbReference type="PIRSF" id="PIRSF500134">
    <property type="entry name" value="UDPglc_DH_bac"/>
    <property type="match status" value="1"/>
</dbReference>
<comment type="pathway">
    <text evidence="1">Nucleotide-sugar biosynthesis; UDP-alpha-D-glucuronate biosynthesis; UDP-alpha-D-glucuronate from UDP-alpha-D-glucose: step 1/1.</text>
</comment>
<dbReference type="UniPathway" id="UPA00038">
    <property type="reaction ID" value="UER00491"/>
</dbReference>
<evidence type="ECO:0000259" key="12">
    <source>
        <dbReference type="SMART" id="SM00984"/>
    </source>
</evidence>
<evidence type="ECO:0000256" key="11">
    <source>
        <dbReference type="PIRSR" id="PIRSR500134-3"/>
    </source>
</evidence>
<dbReference type="EMBL" id="JACCCV010000001">
    <property type="protein sequence ID" value="NYF52062.1"/>
    <property type="molecule type" value="Genomic_DNA"/>
</dbReference>
<keyword evidence="5 8" id="KW-0560">Oxidoreductase</keyword>
<feature type="binding site" evidence="10">
    <location>
        <position position="227"/>
    </location>
    <ligand>
        <name>substrate</name>
    </ligand>
</feature>
<feature type="binding site" evidence="11">
    <location>
        <position position="124"/>
    </location>
    <ligand>
        <name>NAD(+)</name>
        <dbReference type="ChEBI" id="CHEBI:57540"/>
    </ligand>
</feature>
<dbReference type="NCBIfam" id="TIGR03026">
    <property type="entry name" value="NDP-sugDHase"/>
    <property type="match status" value="1"/>
</dbReference>
<evidence type="ECO:0000256" key="1">
    <source>
        <dbReference type="ARBA" id="ARBA00004701"/>
    </source>
</evidence>
<dbReference type="PIRSF" id="PIRSF000124">
    <property type="entry name" value="UDPglc_GDPman_dh"/>
    <property type="match status" value="1"/>
</dbReference>
<feature type="binding site" evidence="10">
    <location>
        <begin position="155"/>
        <end position="158"/>
    </location>
    <ligand>
        <name>substrate</name>
    </ligand>
</feature>
<name>A0A7Y9T3A0_9BACT</name>
<protein>
    <recommendedName>
        <fullName evidence="4 8">UDP-glucose 6-dehydrogenase</fullName>
        <ecNumber evidence="3 8">1.1.1.22</ecNumber>
    </recommendedName>
</protein>
<feature type="binding site" evidence="11">
    <location>
        <position position="350"/>
    </location>
    <ligand>
        <name>NAD(+)</name>
        <dbReference type="ChEBI" id="CHEBI:57540"/>
    </ligand>
</feature>
<dbReference type="GO" id="GO:0000271">
    <property type="term" value="P:polysaccharide biosynthetic process"/>
    <property type="evidence" value="ECO:0007669"/>
    <property type="project" value="InterPro"/>
</dbReference>